<name>A0A6A6IGQ7_9PLEO</name>
<dbReference type="InterPro" id="IPR011989">
    <property type="entry name" value="ARM-like"/>
</dbReference>
<feature type="region of interest" description="Disordered" evidence="2">
    <location>
        <begin position="1737"/>
        <end position="1807"/>
    </location>
</feature>
<feature type="compositionally biased region" description="Acidic residues" evidence="2">
    <location>
        <begin position="591"/>
        <end position="603"/>
    </location>
</feature>
<dbReference type="Pfam" id="PF12830">
    <property type="entry name" value="Nipped-B_C"/>
    <property type="match status" value="1"/>
</dbReference>
<dbReference type="GO" id="GO:0140588">
    <property type="term" value="P:chromatin looping"/>
    <property type="evidence" value="ECO:0007669"/>
    <property type="project" value="InterPro"/>
</dbReference>
<dbReference type="GO" id="GO:0010468">
    <property type="term" value="P:regulation of gene expression"/>
    <property type="evidence" value="ECO:0007669"/>
    <property type="project" value="InterPro"/>
</dbReference>
<protein>
    <recommendedName>
        <fullName evidence="1">Sister chromatid cohesion protein</fullName>
    </recommendedName>
</protein>
<feature type="region of interest" description="Disordered" evidence="2">
    <location>
        <begin position="114"/>
        <end position="137"/>
    </location>
</feature>
<dbReference type="GO" id="GO:0003682">
    <property type="term" value="F:chromatin binding"/>
    <property type="evidence" value="ECO:0007669"/>
    <property type="project" value="TreeGrafter"/>
</dbReference>
<dbReference type="InterPro" id="IPR016024">
    <property type="entry name" value="ARM-type_fold"/>
</dbReference>
<dbReference type="CDD" id="cd23958">
    <property type="entry name" value="SCC2"/>
    <property type="match status" value="1"/>
</dbReference>
<dbReference type="EMBL" id="ML987195">
    <property type="protein sequence ID" value="KAF2248723.1"/>
    <property type="molecule type" value="Genomic_DNA"/>
</dbReference>
<organism evidence="4 5">
    <name type="scientific">Trematosphaeria pertusa</name>
    <dbReference type="NCBI Taxonomy" id="390896"/>
    <lineage>
        <taxon>Eukaryota</taxon>
        <taxon>Fungi</taxon>
        <taxon>Dikarya</taxon>
        <taxon>Ascomycota</taxon>
        <taxon>Pezizomycotina</taxon>
        <taxon>Dothideomycetes</taxon>
        <taxon>Pleosporomycetidae</taxon>
        <taxon>Pleosporales</taxon>
        <taxon>Massarineae</taxon>
        <taxon>Trematosphaeriaceae</taxon>
        <taxon>Trematosphaeria</taxon>
    </lineage>
</organism>
<dbReference type="RefSeq" id="XP_033683727.1">
    <property type="nucleotide sequence ID" value="XM_033835543.1"/>
</dbReference>
<comment type="similarity">
    <text evidence="1">Belongs to the SCC2/Nipped-B family.</text>
</comment>
<dbReference type="Gene3D" id="1.25.10.10">
    <property type="entry name" value="Leucine-rich Repeat Variant"/>
    <property type="match status" value="1"/>
</dbReference>
<reference evidence="4" key="1">
    <citation type="journal article" date="2020" name="Stud. Mycol.">
        <title>101 Dothideomycetes genomes: a test case for predicting lifestyles and emergence of pathogens.</title>
        <authorList>
            <person name="Haridas S."/>
            <person name="Albert R."/>
            <person name="Binder M."/>
            <person name="Bloem J."/>
            <person name="Labutti K."/>
            <person name="Salamov A."/>
            <person name="Andreopoulos B."/>
            <person name="Baker S."/>
            <person name="Barry K."/>
            <person name="Bills G."/>
            <person name="Bluhm B."/>
            <person name="Cannon C."/>
            <person name="Castanera R."/>
            <person name="Culley D."/>
            <person name="Daum C."/>
            <person name="Ezra D."/>
            <person name="Gonzalez J."/>
            <person name="Henrissat B."/>
            <person name="Kuo A."/>
            <person name="Liang C."/>
            <person name="Lipzen A."/>
            <person name="Lutzoni F."/>
            <person name="Magnuson J."/>
            <person name="Mondo S."/>
            <person name="Nolan M."/>
            <person name="Ohm R."/>
            <person name="Pangilinan J."/>
            <person name="Park H.-J."/>
            <person name="Ramirez L."/>
            <person name="Alfaro M."/>
            <person name="Sun H."/>
            <person name="Tritt A."/>
            <person name="Yoshinaga Y."/>
            <person name="Zwiers L.-H."/>
            <person name="Turgeon B."/>
            <person name="Goodwin S."/>
            <person name="Spatafora J."/>
            <person name="Crous P."/>
            <person name="Grigoriev I."/>
        </authorList>
    </citation>
    <scope>NUCLEOTIDE SEQUENCE</scope>
    <source>
        <strain evidence="4">CBS 122368</strain>
    </source>
</reference>
<dbReference type="GO" id="GO:0071169">
    <property type="term" value="P:establishment of protein localization to chromatin"/>
    <property type="evidence" value="ECO:0007669"/>
    <property type="project" value="TreeGrafter"/>
</dbReference>
<dbReference type="GO" id="GO:0061775">
    <property type="term" value="F:cohesin loader activity"/>
    <property type="evidence" value="ECO:0007669"/>
    <property type="project" value="InterPro"/>
</dbReference>
<feature type="region of interest" description="Disordered" evidence="2">
    <location>
        <begin position="163"/>
        <end position="186"/>
    </location>
</feature>
<dbReference type="Proteomes" id="UP000800094">
    <property type="component" value="Unassembled WGS sequence"/>
</dbReference>
<feature type="compositionally biased region" description="Low complexity" evidence="2">
    <location>
        <begin position="163"/>
        <end position="173"/>
    </location>
</feature>
<accession>A0A6A6IGQ7</accession>
<dbReference type="GeneID" id="54588873"/>
<comment type="subcellular location">
    <subcellularLocation>
        <location evidence="1">Nucleus</location>
    </subcellularLocation>
</comment>
<feature type="region of interest" description="Disordered" evidence="2">
    <location>
        <begin position="1371"/>
        <end position="1392"/>
    </location>
</feature>
<feature type="region of interest" description="Disordered" evidence="2">
    <location>
        <begin position="198"/>
        <end position="266"/>
    </location>
</feature>
<feature type="compositionally biased region" description="Low complexity" evidence="2">
    <location>
        <begin position="210"/>
        <end position="222"/>
    </location>
</feature>
<evidence type="ECO:0000259" key="3">
    <source>
        <dbReference type="Pfam" id="PF12830"/>
    </source>
</evidence>
<feature type="compositionally biased region" description="Basic residues" evidence="2">
    <location>
        <begin position="1785"/>
        <end position="1798"/>
    </location>
</feature>
<dbReference type="PANTHER" id="PTHR21704:SF18">
    <property type="entry name" value="NIPPED-B-LIKE PROTEIN"/>
    <property type="match status" value="1"/>
</dbReference>
<feature type="domain" description="Sister chromatid cohesion C-terminal" evidence="3">
    <location>
        <begin position="1408"/>
        <end position="1592"/>
    </location>
</feature>
<feature type="compositionally biased region" description="Basic and acidic residues" evidence="2">
    <location>
        <begin position="233"/>
        <end position="246"/>
    </location>
</feature>
<dbReference type="InterPro" id="IPR033031">
    <property type="entry name" value="Scc2/Nipped-B"/>
</dbReference>
<dbReference type="InterPro" id="IPR024986">
    <property type="entry name" value="Nipped-B_C"/>
</dbReference>
<keyword evidence="1" id="KW-0131">Cell cycle</keyword>
<keyword evidence="1" id="KW-0677">Repeat</keyword>
<keyword evidence="5" id="KW-1185">Reference proteome</keyword>
<evidence type="ECO:0000313" key="4">
    <source>
        <dbReference type="EMBL" id="KAF2248723.1"/>
    </source>
</evidence>
<feature type="region of interest" description="Disordered" evidence="2">
    <location>
        <begin position="577"/>
        <end position="623"/>
    </location>
</feature>
<proteinExistence type="inferred from homology"/>
<feature type="compositionally biased region" description="Pro residues" evidence="2">
    <location>
        <begin position="48"/>
        <end position="57"/>
    </location>
</feature>
<dbReference type="GO" id="GO:1990414">
    <property type="term" value="P:replication-born double-strand break repair via sister chromatid exchange"/>
    <property type="evidence" value="ECO:0007669"/>
    <property type="project" value="TreeGrafter"/>
</dbReference>
<dbReference type="GO" id="GO:0034087">
    <property type="term" value="P:establishment of mitotic sister chromatid cohesion"/>
    <property type="evidence" value="ECO:0007669"/>
    <property type="project" value="TreeGrafter"/>
</dbReference>
<evidence type="ECO:0000313" key="5">
    <source>
        <dbReference type="Proteomes" id="UP000800094"/>
    </source>
</evidence>
<keyword evidence="1" id="KW-0539">Nucleus</keyword>
<dbReference type="PANTHER" id="PTHR21704">
    <property type="entry name" value="NIPPED-B-LIKE PROTEIN DELANGIN SCC2-RELATED"/>
    <property type="match status" value="1"/>
</dbReference>
<dbReference type="SUPFAM" id="SSF48371">
    <property type="entry name" value="ARM repeat"/>
    <property type="match status" value="1"/>
</dbReference>
<dbReference type="GO" id="GO:0090694">
    <property type="term" value="C:Scc2-Scc4 cohesin loading complex"/>
    <property type="evidence" value="ECO:0007669"/>
    <property type="project" value="TreeGrafter"/>
</dbReference>
<feature type="region of interest" description="Disordered" evidence="2">
    <location>
        <begin position="42"/>
        <end position="64"/>
    </location>
</feature>
<dbReference type="OrthoDB" id="418242at2759"/>
<evidence type="ECO:0000256" key="2">
    <source>
        <dbReference type="SAM" id="MobiDB-lite"/>
    </source>
</evidence>
<gene>
    <name evidence="4" type="ORF">BU26DRAFT_604709</name>
</gene>
<sequence length="1807" mass="199974">MSGFENGNWHNANGGGLPYRPPTVDEALPYSPFTSVVPFSPDIIPFPSTEPPTPPTTLSPDQQSAAKKAVGILNEEIKGPPSTAQHLEHTLRELRTLLGNPHEMTEYRFKQATQLATPPPESPAGRPNGSAPTKTPALSPFASMLLRQTDVHYLPAGAHSLQQLKAKQEIQQQTASQTPVRTPSRPAAPVLNHAALAQNGTSPYKPSPPSSAVSSTPSRSGPAVVIKPLGPTARREEYQRYDHISVDAHPSQRKREERSQEDVLSAMRPQEREIGEQRIGELNKLVQRLLKEKEDPDESEYFSKASSLDSEVTVMMSGTMDRLYDKVMAVCGHGCFSSVPVETILRIHSLCEPSITATDQFGDLDSLDFWADDFAKASSGMKASKLVLTAMLQGRDDRRISPEDLIVAVIQALKHVLHSCIFPVLSSRRNGDSSETFKSASNHKDQMLSLLRLCGSLLSLLGMLIGKVTLTDTALTPIEFLALALVIQPNSDSEKDSVFGIQKFESLRQAAMEALTQIFASHPDHQLYIMTEILNNLEKLPDKGANARQYKSARDPPIMSVSALFMRFVQVAATNQKDQHRKAASQIEKDESAEDEEDSDYEPDNPSSKKAKPKGNSSAKSVAQRLMQSAKGIAARIASTLIDRALNVSKSGDKPFRNLLDMFVEDFCNVLGSPEWPAAVILLQQLLRRANIVLHSGNNRDMALTLMATMGCGIIDFRQRIKHLKRDLDISQSELSAKLDQLANEALNSSVHPKDLLGFKGPYRMVIESLPDYLSVQANQDDPHLLSVQGCYVTCWIDSVTETLKSANEHQSRNQDMFDLLARLENMIMDSKWLSREYKFQNMSEIQSRLASGIVTLEDQFCRYLQSIVTIMVSFTRESAATLKSRAIKSIESFLNKDPQIISGQAVANITHLFNDHSPLVRADAISLISKCLEGNPALERQCLQGILRLTTDPSNGPKKKAINLLKKMYLGSTSKEHRRSIAAALLPPLQDHEKPIAELARQALEEIWLQPLDPNTRVDESQLRLRRAERASLLVEIVRQIQVNGASLEPFEKFFAIALAGKSTNQPAHFKICKEMVADMIEGVISPESMSSGSPQGDVLQALSIFAKIDPKLFTLDQVQLLKLYVKDLGGREDLATLRPTVTIFRFVFPHLSGLQTEFAQEVQTSLTKVISKIASWASSGLSTCKETLLDVVHCLWIISPLTKDGINRLMLLISSTVTQLHPLASLTKEAALQAKTRITSYLILLGTFGKVCNLDNHLPALQRYISTKAQDIVNRKVATQEQMKSLLGWSGTSSSVLLLETVRPFTKQNWDLSIREHALCSVGEICQGSPSLFMRPDVEATFRVVFKNDNAQLQRVALAQFNDFFVKAERPSDGDTEDQPTESNPGGAGRLGITFVAGDGQVTTNYLARRFLPDIVDIALKNDNELAVRATNIITSISRQGLVHPKECGPALIALGTSPNAQIAQSASTEHKKIHDAHESMFEKEYMSAVRMAFTYQQEVCKDTHGMVAQTYKPKMLQVFNVLKGGGRKTLKKFIDNLCKQMDFELSNLDNADTGSDTVLFTRFCLENLALFDVPKLEDVAIMVNALENIVLKHTGPSVGVAIETEMPKQSPVPEPQLQQLQDGTNESILVVPTVHDSREPISDARLLQITRACMILLMMWEARCFVRRAYNLHNLTGRIPHKDYQKPASRNNLVSGKELWERLEPILNSTESRDAMTGRCYEFAELLEVDKDAKIGDEDLNGDDPAGYATPAEGGDDEGPAMPTSGRGRKRKSSASVGNTPKKQRARPKNKKRNSRTPDLDGWD</sequence>
<evidence type="ECO:0000256" key="1">
    <source>
        <dbReference type="RuleBase" id="RU364107"/>
    </source>
</evidence>